<comment type="caution">
    <text evidence="1">The sequence shown here is derived from an EMBL/GenBank/DDBJ whole genome shotgun (WGS) entry which is preliminary data.</text>
</comment>
<reference evidence="1 2" key="1">
    <citation type="submission" date="2024-02" db="EMBL/GenBank/DDBJ databases">
        <authorList>
            <person name="Vignale AGUSTIN F."/>
            <person name="Sosa J E."/>
            <person name="Modenutti C."/>
        </authorList>
    </citation>
    <scope>NUCLEOTIDE SEQUENCE [LARGE SCALE GENOMIC DNA]</scope>
</reference>
<dbReference type="Proteomes" id="UP001642360">
    <property type="component" value="Unassembled WGS sequence"/>
</dbReference>
<dbReference type="EMBL" id="CAUOFW020000858">
    <property type="protein sequence ID" value="CAK9138050.1"/>
    <property type="molecule type" value="Genomic_DNA"/>
</dbReference>
<evidence type="ECO:0000313" key="2">
    <source>
        <dbReference type="Proteomes" id="UP001642360"/>
    </source>
</evidence>
<keyword evidence="2" id="KW-1185">Reference proteome</keyword>
<evidence type="ECO:0000313" key="1">
    <source>
        <dbReference type="EMBL" id="CAK9138050.1"/>
    </source>
</evidence>
<name>A0ABC8QZ59_9AQUA</name>
<accession>A0ABC8QZ59</accession>
<sequence>MAHQTSWLLPSPSLHKGICDFFLNSFYNVHRKAICTKKGLFTVPRIEKLHNKWSLLDQFSTCIHNLLNIKNQFHFSFLQEKATSLIIMQDTMAAGILEAKICPRPLTPKDSDIFNQMSKSQNPNSTIQF</sequence>
<proteinExistence type="predicted"/>
<organism evidence="1 2">
    <name type="scientific">Ilex paraguariensis</name>
    <name type="common">yerba mate</name>
    <dbReference type="NCBI Taxonomy" id="185542"/>
    <lineage>
        <taxon>Eukaryota</taxon>
        <taxon>Viridiplantae</taxon>
        <taxon>Streptophyta</taxon>
        <taxon>Embryophyta</taxon>
        <taxon>Tracheophyta</taxon>
        <taxon>Spermatophyta</taxon>
        <taxon>Magnoliopsida</taxon>
        <taxon>eudicotyledons</taxon>
        <taxon>Gunneridae</taxon>
        <taxon>Pentapetalae</taxon>
        <taxon>asterids</taxon>
        <taxon>campanulids</taxon>
        <taxon>Aquifoliales</taxon>
        <taxon>Aquifoliaceae</taxon>
        <taxon>Ilex</taxon>
    </lineage>
</organism>
<dbReference type="AlphaFoldDB" id="A0ABC8QZ59"/>
<protein>
    <submittedName>
        <fullName evidence="1">Uncharacterized protein</fullName>
    </submittedName>
</protein>
<gene>
    <name evidence="1" type="ORF">ILEXP_LOCUS5129</name>
</gene>